<evidence type="ECO:0000313" key="2">
    <source>
        <dbReference type="Proteomes" id="UP000031599"/>
    </source>
</evidence>
<proteinExistence type="predicted"/>
<protein>
    <submittedName>
        <fullName evidence="1">Uncharacterized protein</fullName>
    </submittedName>
</protein>
<sequence length="70" mass="7419">MLSGKIKDALSWGSCSPDVRFEGKGVLRFFDATLHNGNGSDDNGISAGGYYMRKAEAELDQLAANVHAAS</sequence>
<organism evidence="1 2">
    <name type="scientific">Enhygromyxa salina</name>
    <dbReference type="NCBI Taxonomy" id="215803"/>
    <lineage>
        <taxon>Bacteria</taxon>
        <taxon>Pseudomonadati</taxon>
        <taxon>Myxococcota</taxon>
        <taxon>Polyangia</taxon>
        <taxon>Nannocystales</taxon>
        <taxon>Nannocystaceae</taxon>
        <taxon>Enhygromyxa</taxon>
    </lineage>
</organism>
<name>A0A0C1ZBH6_9BACT</name>
<comment type="caution">
    <text evidence="1">The sequence shown here is derived from an EMBL/GenBank/DDBJ whole genome shotgun (WGS) entry which is preliminary data.</text>
</comment>
<dbReference type="EMBL" id="JMCC02000061">
    <property type="protein sequence ID" value="KIG15064.1"/>
    <property type="molecule type" value="Genomic_DNA"/>
</dbReference>
<dbReference type="Proteomes" id="UP000031599">
    <property type="component" value="Unassembled WGS sequence"/>
</dbReference>
<evidence type="ECO:0000313" key="1">
    <source>
        <dbReference type="EMBL" id="KIG15064.1"/>
    </source>
</evidence>
<reference evidence="1 2" key="1">
    <citation type="submission" date="2014-12" db="EMBL/GenBank/DDBJ databases">
        <title>Genome assembly of Enhygromyxa salina DSM 15201.</title>
        <authorList>
            <person name="Sharma G."/>
            <person name="Subramanian S."/>
        </authorList>
    </citation>
    <scope>NUCLEOTIDE SEQUENCE [LARGE SCALE GENOMIC DNA]</scope>
    <source>
        <strain evidence="1 2">DSM 15201</strain>
    </source>
</reference>
<dbReference type="RefSeq" id="WP_052552467.1">
    <property type="nucleotide sequence ID" value="NZ_JMCC02000061.1"/>
</dbReference>
<dbReference type="AlphaFoldDB" id="A0A0C1ZBH6"/>
<accession>A0A0C1ZBH6</accession>
<gene>
    <name evidence="1" type="ORF">DB30_06096</name>
</gene>